<feature type="non-terminal residue" evidence="1">
    <location>
        <position position="1"/>
    </location>
</feature>
<evidence type="ECO:0000313" key="1">
    <source>
        <dbReference type="EMBL" id="KKL51056.1"/>
    </source>
</evidence>
<reference evidence="1" key="1">
    <citation type="journal article" date="2015" name="Nature">
        <title>Complex archaea that bridge the gap between prokaryotes and eukaryotes.</title>
        <authorList>
            <person name="Spang A."/>
            <person name="Saw J.H."/>
            <person name="Jorgensen S.L."/>
            <person name="Zaremba-Niedzwiedzka K."/>
            <person name="Martijn J."/>
            <person name="Lind A.E."/>
            <person name="van Eijk R."/>
            <person name="Schleper C."/>
            <person name="Guy L."/>
            <person name="Ettema T.J."/>
        </authorList>
    </citation>
    <scope>NUCLEOTIDE SEQUENCE</scope>
</reference>
<name>A0A0F9DBG9_9ZZZZ</name>
<sequence length="72" mass="8577">VSPRVALHRDQPEQLVDKDNHAWDSLKYFLQRFPPKAMPRTPDQKPNSFQWWRMVAEKAKKGEAIPSYQRQT</sequence>
<organism evidence="1">
    <name type="scientific">marine sediment metagenome</name>
    <dbReference type="NCBI Taxonomy" id="412755"/>
    <lineage>
        <taxon>unclassified sequences</taxon>
        <taxon>metagenomes</taxon>
        <taxon>ecological metagenomes</taxon>
    </lineage>
</organism>
<protein>
    <submittedName>
        <fullName evidence="1">Uncharacterized protein</fullName>
    </submittedName>
</protein>
<comment type="caution">
    <text evidence="1">The sequence shown here is derived from an EMBL/GenBank/DDBJ whole genome shotgun (WGS) entry which is preliminary data.</text>
</comment>
<dbReference type="AlphaFoldDB" id="A0A0F9DBG9"/>
<accession>A0A0F9DBG9</accession>
<proteinExistence type="predicted"/>
<dbReference type="EMBL" id="LAZR01032379">
    <property type="protein sequence ID" value="KKL51056.1"/>
    <property type="molecule type" value="Genomic_DNA"/>
</dbReference>
<gene>
    <name evidence="1" type="ORF">LCGC14_2299290</name>
</gene>